<evidence type="ECO:0000259" key="15">
    <source>
        <dbReference type="PROSITE" id="PS50111"/>
    </source>
</evidence>
<dbReference type="PANTHER" id="PTHR43531:SF14">
    <property type="entry name" value="METHYL-ACCEPTING CHEMOTAXIS PROTEIN I-RELATED"/>
    <property type="match status" value="1"/>
</dbReference>
<evidence type="ECO:0000256" key="1">
    <source>
        <dbReference type="ARBA" id="ARBA00004429"/>
    </source>
</evidence>
<dbReference type="GO" id="GO:0004888">
    <property type="term" value="F:transmembrane signaling receptor activity"/>
    <property type="evidence" value="ECO:0007669"/>
    <property type="project" value="InterPro"/>
</dbReference>
<reference evidence="17 18" key="1">
    <citation type="submission" date="2018-01" db="EMBL/GenBank/DDBJ databases">
        <title>Whole genome analyses suggest that Burkholderia sensu lato contains two further novel genera in the rhizoxinica-symbiotica group Mycetohabitans gen. nov., and Trinickia gen. nov.: implications for the evolution of diazotrophy and nodulation in the Burkholderiaceae.</title>
        <authorList>
            <person name="Estrada-de los Santos P."/>
            <person name="Palmer M."/>
            <person name="Chavez-Ramirez B."/>
            <person name="Beukes C."/>
            <person name="Steenkamp E.T."/>
            <person name="Hirsch A.M."/>
            <person name="Manyaka P."/>
            <person name="Maluk M."/>
            <person name="Lafos M."/>
            <person name="Crook M."/>
            <person name="Gross E."/>
            <person name="Simon M.F."/>
            <person name="Bueno dos Reis Junior F."/>
            <person name="Poole P.S."/>
            <person name="Venter S.N."/>
            <person name="James E.K."/>
        </authorList>
    </citation>
    <scope>NUCLEOTIDE SEQUENCE [LARGE SCALE GENOMIC DNA]</scope>
    <source>
        <strain evidence="17 18">GIMN1.004</strain>
    </source>
</reference>
<dbReference type="CDD" id="cd06225">
    <property type="entry name" value="HAMP"/>
    <property type="match status" value="1"/>
</dbReference>
<comment type="caution">
    <text evidence="17">The sequence shown here is derived from an EMBL/GenBank/DDBJ whole genome shotgun (WGS) entry which is preliminary data.</text>
</comment>
<dbReference type="InterPro" id="IPR004089">
    <property type="entry name" value="MCPsignal_dom"/>
</dbReference>
<dbReference type="PANTHER" id="PTHR43531">
    <property type="entry name" value="PROTEIN ICFG"/>
    <property type="match status" value="1"/>
</dbReference>
<dbReference type="InterPro" id="IPR051310">
    <property type="entry name" value="MCP_chemotaxis"/>
</dbReference>
<feature type="region of interest" description="Disordered" evidence="13">
    <location>
        <begin position="550"/>
        <end position="587"/>
    </location>
</feature>
<evidence type="ECO:0000256" key="9">
    <source>
        <dbReference type="ARBA" id="ARBA00023224"/>
    </source>
</evidence>
<feature type="compositionally biased region" description="Basic and acidic residues" evidence="13">
    <location>
        <begin position="575"/>
        <end position="587"/>
    </location>
</feature>
<evidence type="ECO:0000256" key="4">
    <source>
        <dbReference type="ARBA" id="ARBA00022500"/>
    </source>
</evidence>
<dbReference type="Proteomes" id="UP000235616">
    <property type="component" value="Unassembled WGS sequence"/>
</dbReference>
<dbReference type="GO" id="GO:0006935">
    <property type="term" value="P:chemotaxis"/>
    <property type="evidence" value="ECO:0007669"/>
    <property type="project" value="UniProtKB-KW"/>
</dbReference>
<dbReference type="GO" id="GO:0007165">
    <property type="term" value="P:signal transduction"/>
    <property type="evidence" value="ECO:0007669"/>
    <property type="project" value="UniProtKB-KW"/>
</dbReference>
<dbReference type="FunFam" id="1.10.287.950:FF:000001">
    <property type="entry name" value="Methyl-accepting chemotaxis sensory transducer"/>
    <property type="match status" value="1"/>
</dbReference>
<evidence type="ECO:0000313" key="18">
    <source>
        <dbReference type="Proteomes" id="UP000235616"/>
    </source>
</evidence>
<evidence type="ECO:0000313" key="17">
    <source>
        <dbReference type="EMBL" id="PMS15807.1"/>
    </source>
</evidence>
<keyword evidence="9 11" id="KW-0807">Transducer</keyword>
<gene>
    <name evidence="17" type="ORF">C0Z18_25335</name>
</gene>
<dbReference type="Pfam" id="PF00672">
    <property type="entry name" value="HAMP"/>
    <property type="match status" value="1"/>
</dbReference>
<keyword evidence="7 14" id="KW-1133">Transmembrane helix</keyword>
<evidence type="ECO:0000256" key="12">
    <source>
        <dbReference type="SAM" id="Coils"/>
    </source>
</evidence>
<feature type="transmembrane region" description="Helical" evidence="14">
    <location>
        <begin position="191"/>
        <end position="213"/>
    </location>
</feature>
<feature type="domain" description="Methyl-accepting transducer" evidence="15">
    <location>
        <begin position="272"/>
        <end position="501"/>
    </location>
</feature>
<feature type="transmembrane region" description="Helical" evidence="14">
    <location>
        <begin position="12"/>
        <end position="31"/>
    </location>
</feature>
<dbReference type="Pfam" id="PF02203">
    <property type="entry name" value="TarH"/>
    <property type="match status" value="1"/>
</dbReference>
<evidence type="ECO:0000256" key="2">
    <source>
        <dbReference type="ARBA" id="ARBA00022475"/>
    </source>
</evidence>
<evidence type="ECO:0000256" key="8">
    <source>
        <dbReference type="ARBA" id="ARBA00023136"/>
    </source>
</evidence>
<dbReference type="PROSITE" id="PS50111">
    <property type="entry name" value="CHEMOTAXIS_TRANSDUC_2"/>
    <property type="match status" value="1"/>
</dbReference>
<feature type="coiled-coil region" evidence="12">
    <location>
        <begin position="472"/>
        <end position="510"/>
    </location>
</feature>
<dbReference type="GO" id="GO:0005886">
    <property type="term" value="C:plasma membrane"/>
    <property type="evidence" value="ECO:0007669"/>
    <property type="project" value="UniProtKB-SubCell"/>
</dbReference>
<dbReference type="Pfam" id="PF00015">
    <property type="entry name" value="MCPsignal"/>
    <property type="match status" value="1"/>
</dbReference>
<dbReference type="CDD" id="cd11386">
    <property type="entry name" value="MCP_signal"/>
    <property type="match status" value="1"/>
</dbReference>
<sequence length="587" mass="61827">MVTFASSIRVRITAILGACVLLLVVIGVYSLSGLSKLNGLVESGYNDNTVPIIHLTQMRAAMLDIRLQFRRMQVFRDDPQKVKASADAVHADLDSISAGWKQYYPADITSSDERAVADKINASLPDFVSLSNTIAADVAADPQKITADAAQIDQHAEAGKAQSDLLSQDIAVNDAQAKTSVAESESRFRTIFAVAAALLVIGVVLAVIGSIFLQRWIMKPLAKAITLAHHIAAGRLENRVVVDSAGEFGQLLSALKEMDEKLSDTVRGIKSSAESVASASSEIASGNVDLSARTEQQAASLEETAASMTELTQTVKQNADNAGQATALATNATDLANQGNEAVQVMVGTIEKISGSSTKISEITAVIEGIAFQTNILALNAAVEAARAGEQGRGFAVVASEVRSLAQRSAIAAKEIKELIGSSVEEIQDSVRQAAQVGSSMNQVKGAIKQVSDLVEEIAAASVEQSRGIEQIGQAVAQMDEVTQQNAALVEEATAAAKSLEDQAGTLRTAVATFKLSETPEVAAMPRRVAVAPKRTTVAARPVRAAASTPARAVAARPKAQPARVEPHAAQPERSMVRVDDKSWETF</sequence>
<feature type="domain" description="HAMP" evidence="16">
    <location>
        <begin position="215"/>
        <end position="267"/>
    </location>
</feature>
<protein>
    <recommendedName>
        <fullName evidence="19">Methyl-accepting chemotaxis protein</fullName>
    </recommendedName>
</protein>
<dbReference type="InterPro" id="IPR004090">
    <property type="entry name" value="Chemotax_Me-accpt_rcpt"/>
</dbReference>
<evidence type="ECO:0000256" key="3">
    <source>
        <dbReference type="ARBA" id="ARBA00022481"/>
    </source>
</evidence>
<dbReference type="SMART" id="SM00283">
    <property type="entry name" value="MA"/>
    <property type="match status" value="1"/>
</dbReference>
<evidence type="ECO:0000256" key="5">
    <source>
        <dbReference type="ARBA" id="ARBA00022519"/>
    </source>
</evidence>
<dbReference type="InterPro" id="IPR003660">
    <property type="entry name" value="HAMP_dom"/>
</dbReference>
<proteinExistence type="inferred from homology"/>
<dbReference type="Gene3D" id="1.10.287.950">
    <property type="entry name" value="Methyl-accepting chemotaxis protein"/>
    <property type="match status" value="1"/>
</dbReference>
<dbReference type="RefSeq" id="WP_102648217.1">
    <property type="nucleotide sequence ID" value="NZ_PNYA01000028.1"/>
</dbReference>
<dbReference type="OrthoDB" id="9035246at2"/>
<evidence type="ECO:0000256" key="10">
    <source>
        <dbReference type="ARBA" id="ARBA00029447"/>
    </source>
</evidence>
<comment type="subcellular location">
    <subcellularLocation>
        <location evidence="1">Cell inner membrane</location>
        <topology evidence="1">Multi-pass membrane protein</topology>
    </subcellularLocation>
</comment>
<evidence type="ECO:0000256" key="14">
    <source>
        <dbReference type="SAM" id="Phobius"/>
    </source>
</evidence>
<dbReference type="PROSITE" id="PS50885">
    <property type="entry name" value="HAMP"/>
    <property type="match status" value="1"/>
</dbReference>
<evidence type="ECO:0008006" key="19">
    <source>
        <dbReference type="Google" id="ProtNLM"/>
    </source>
</evidence>
<dbReference type="EMBL" id="PNYA01000028">
    <property type="protein sequence ID" value="PMS15807.1"/>
    <property type="molecule type" value="Genomic_DNA"/>
</dbReference>
<dbReference type="SMART" id="SM00304">
    <property type="entry name" value="HAMP"/>
    <property type="match status" value="1"/>
</dbReference>
<evidence type="ECO:0000256" key="13">
    <source>
        <dbReference type="SAM" id="MobiDB-lite"/>
    </source>
</evidence>
<keyword evidence="5" id="KW-0997">Cell inner membrane</keyword>
<accession>A0A2N7VF76</accession>
<keyword evidence="8 14" id="KW-0472">Membrane</keyword>
<keyword evidence="12" id="KW-0175">Coiled coil</keyword>
<evidence type="ECO:0000256" key="7">
    <source>
        <dbReference type="ARBA" id="ARBA00022989"/>
    </source>
</evidence>
<dbReference type="InterPro" id="IPR003122">
    <property type="entry name" value="Tar_rcpt_lig-bd"/>
</dbReference>
<keyword evidence="2" id="KW-1003">Cell membrane</keyword>
<dbReference type="AlphaFoldDB" id="A0A2N7VF76"/>
<evidence type="ECO:0000259" key="16">
    <source>
        <dbReference type="PROSITE" id="PS50885"/>
    </source>
</evidence>
<comment type="similarity">
    <text evidence="10">Belongs to the methyl-accepting chemotaxis (MCP) protein family.</text>
</comment>
<dbReference type="PRINTS" id="PR00260">
    <property type="entry name" value="CHEMTRNSDUCR"/>
</dbReference>
<dbReference type="SUPFAM" id="SSF58104">
    <property type="entry name" value="Methyl-accepting chemotaxis protein (MCP) signaling domain"/>
    <property type="match status" value="1"/>
</dbReference>
<evidence type="ECO:0000256" key="11">
    <source>
        <dbReference type="PROSITE-ProRule" id="PRU00284"/>
    </source>
</evidence>
<keyword evidence="4" id="KW-0145">Chemotaxis</keyword>
<keyword evidence="6 14" id="KW-0812">Transmembrane</keyword>
<organism evidence="17 18">
    <name type="scientific">Trinickia dabaoshanensis</name>
    <dbReference type="NCBI Taxonomy" id="564714"/>
    <lineage>
        <taxon>Bacteria</taxon>
        <taxon>Pseudomonadati</taxon>
        <taxon>Pseudomonadota</taxon>
        <taxon>Betaproteobacteria</taxon>
        <taxon>Burkholderiales</taxon>
        <taxon>Burkholderiaceae</taxon>
        <taxon>Trinickia</taxon>
    </lineage>
</organism>
<keyword evidence="18" id="KW-1185">Reference proteome</keyword>
<name>A0A2N7VF76_9BURK</name>
<evidence type="ECO:0000256" key="6">
    <source>
        <dbReference type="ARBA" id="ARBA00022692"/>
    </source>
</evidence>
<keyword evidence="3" id="KW-0488">Methylation</keyword>